<evidence type="ECO:0000313" key="1">
    <source>
        <dbReference type="EMBL" id="PON64434.1"/>
    </source>
</evidence>
<sequence length="55" mass="5823">TCKDASKKSSEALVGCRTFSSGFYSSARANVVGICPDEQSRLSAFSSKRTSVESV</sequence>
<name>A0A2P5CTQ9_PARAD</name>
<proteinExistence type="predicted"/>
<reference evidence="2" key="1">
    <citation type="submission" date="2016-06" db="EMBL/GenBank/DDBJ databases">
        <title>Parallel loss of symbiosis genes in relatives of nitrogen-fixing non-legume Parasponia.</title>
        <authorList>
            <person name="Van Velzen R."/>
            <person name="Holmer R."/>
            <person name="Bu F."/>
            <person name="Rutten L."/>
            <person name="Van Zeijl A."/>
            <person name="Liu W."/>
            <person name="Santuari L."/>
            <person name="Cao Q."/>
            <person name="Sharma T."/>
            <person name="Shen D."/>
            <person name="Roswanjaya Y."/>
            <person name="Wardhani T."/>
            <person name="Kalhor M.S."/>
            <person name="Jansen J."/>
            <person name="Van den Hoogen J."/>
            <person name="Gungor B."/>
            <person name="Hartog M."/>
            <person name="Hontelez J."/>
            <person name="Verver J."/>
            <person name="Yang W.-C."/>
            <person name="Schijlen E."/>
            <person name="Repin R."/>
            <person name="Schilthuizen M."/>
            <person name="Schranz E."/>
            <person name="Heidstra R."/>
            <person name="Miyata K."/>
            <person name="Fedorova E."/>
            <person name="Kohlen W."/>
            <person name="Bisseling T."/>
            <person name="Smit S."/>
            <person name="Geurts R."/>
        </authorList>
    </citation>
    <scope>NUCLEOTIDE SEQUENCE [LARGE SCALE GENOMIC DNA]</scope>
    <source>
        <strain evidence="2">cv. WU1-14</strain>
    </source>
</reference>
<comment type="caution">
    <text evidence="1">The sequence shown here is derived from an EMBL/GenBank/DDBJ whole genome shotgun (WGS) entry which is preliminary data.</text>
</comment>
<dbReference type="EMBL" id="JXTB01000096">
    <property type="protein sequence ID" value="PON64434.1"/>
    <property type="molecule type" value="Genomic_DNA"/>
</dbReference>
<keyword evidence="2" id="KW-1185">Reference proteome</keyword>
<organism evidence="1 2">
    <name type="scientific">Parasponia andersonii</name>
    <name type="common">Sponia andersonii</name>
    <dbReference type="NCBI Taxonomy" id="3476"/>
    <lineage>
        <taxon>Eukaryota</taxon>
        <taxon>Viridiplantae</taxon>
        <taxon>Streptophyta</taxon>
        <taxon>Embryophyta</taxon>
        <taxon>Tracheophyta</taxon>
        <taxon>Spermatophyta</taxon>
        <taxon>Magnoliopsida</taxon>
        <taxon>eudicotyledons</taxon>
        <taxon>Gunneridae</taxon>
        <taxon>Pentapetalae</taxon>
        <taxon>rosids</taxon>
        <taxon>fabids</taxon>
        <taxon>Rosales</taxon>
        <taxon>Cannabaceae</taxon>
        <taxon>Parasponia</taxon>
    </lineage>
</organism>
<dbReference type="AlphaFoldDB" id="A0A2P5CTQ9"/>
<feature type="non-terminal residue" evidence="1">
    <location>
        <position position="1"/>
    </location>
</feature>
<accession>A0A2P5CTQ9</accession>
<protein>
    <submittedName>
        <fullName evidence="1">Uncharacterized protein</fullName>
    </submittedName>
</protein>
<gene>
    <name evidence="1" type="ORF">PanWU01x14_125030</name>
</gene>
<dbReference type="Proteomes" id="UP000237105">
    <property type="component" value="Unassembled WGS sequence"/>
</dbReference>
<evidence type="ECO:0000313" key="2">
    <source>
        <dbReference type="Proteomes" id="UP000237105"/>
    </source>
</evidence>